<organism evidence="6 7">
    <name type="scientific">Lactuca sativa</name>
    <name type="common">Garden lettuce</name>
    <dbReference type="NCBI Taxonomy" id="4236"/>
    <lineage>
        <taxon>Eukaryota</taxon>
        <taxon>Viridiplantae</taxon>
        <taxon>Streptophyta</taxon>
        <taxon>Embryophyta</taxon>
        <taxon>Tracheophyta</taxon>
        <taxon>Spermatophyta</taxon>
        <taxon>Magnoliopsida</taxon>
        <taxon>eudicotyledons</taxon>
        <taxon>Gunneridae</taxon>
        <taxon>Pentapetalae</taxon>
        <taxon>asterids</taxon>
        <taxon>campanulids</taxon>
        <taxon>Asterales</taxon>
        <taxon>Asteraceae</taxon>
        <taxon>Cichorioideae</taxon>
        <taxon>Cichorieae</taxon>
        <taxon>Lactucinae</taxon>
        <taxon>Lactuca</taxon>
    </lineage>
</organism>
<proteinExistence type="predicted"/>
<keyword evidence="3" id="KW-0653">Protein transport</keyword>
<dbReference type="Pfam" id="PF12717">
    <property type="entry name" value="Cnd1"/>
    <property type="match status" value="1"/>
</dbReference>
<dbReference type="SUPFAM" id="SSF56112">
    <property type="entry name" value="Protein kinase-like (PK-like)"/>
    <property type="match status" value="1"/>
</dbReference>
<dbReference type="GO" id="GO:0005524">
    <property type="term" value="F:ATP binding"/>
    <property type="evidence" value="ECO:0007669"/>
    <property type="project" value="InterPro"/>
</dbReference>
<dbReference type="Gene3D" id="1.25.10.10">
    <property type="entry name" value="Leucine-rich Repeat Variant"/>
    <property type="match status" value="1"/>
</dbReference>
<dbReference type="InterPro" id="IPR032682">
    <property type="entry name" value="Cnd1_C"/>
</dbReference>
<evidence type="ECO:0000313" key="6">
    <source>
        <dbReference type="EMBL" id="KAJ0209258.1"/>
    </source>
</evidence>
<dbReference type="EMBL" id="NBSK02000004">
    <property type="protein sequence ID" value="KAJ0209258.1"/>
    <property type="molecule type" value="Genomic_DNA"/>
</dbReference>
<feature type="domain" description="Protein kinase" evidence="5">
    <location>
        <begin position="1"/>
        <end position="280"/>
    </location>
</feature>
<sequence>MQKESTVKKSLNSGRPSVVLHSSSFRSIVQEVERNFDQNSDDSTSNQQTLDLNLALTFQEKFNDPRITSLLKKRAREGDIELTNLLQDKGLDPNFEIKMQINILPPVAFCDEKTEKWVQVFILDALSKYKAADAREVENIVERVTPRLQHANCVVVLSAVKKEIQYVSLRNINLIVQRRPTILAHEIKLEKLEIMIKLASDRNINQILEIVLTYIGVFYQLIPRLAVVQGRGHDKAADWWSVGILMYEMLTGKAGPPFRGGKRQKIQEKIVKDKIKLSGF</sequence>
<dbReference type="Gene3D" id="1.10.510.10">
    <property type="entry name" value="Transferase(Phosphotransferase) domain 1"/>
    <property type="match status" value="1"/>
</dbReference>
<evidence type="ECO:0000256" key="4">
    <source>
        <dbReference type="ARBA" id="ARBA00023136"/>
    </source>
</evidence>
<dbReference type="InterPro" id="IPR000719">
    <property type="entry name" value="Prot_kinase_dom"/>
</dbReference>
<dbReference type="Proteomes" id="UP000235145">
    <property type="component" value="Unassembled WGS sequence"/>
</dbReference>
<evidence type="ECO:0000259" key="5">
    <source>
        <dbReference type="PROSITE" id="PS50011"/>
    </source>
</evidence>
<dbReference type="InterPro" id="IPR016024">
    <property type="entry name" value="ARM-type_fold"/>
</dbReference>
<dbReference type="PANTHER" id="PTHR11134">
    <property type="entry name" value="ADAPTOR COMPLEX SUBUNIT BETA FAMILY MEMBER"/>
    <property type="match status" value="1"/>
</dbReference>
<evidence type="ECO:0000256" key="3">
    <source>
        <dbReference type="ARBA" id="ARBA00022927"/>
    </source>
</evidence>
<dbReference type="InterPro" id="IPR011989">
    <property type="entry name" value="ARM-like"/>
</dbReference>
<name>A0A9R1VR97_LACSA</name>
<dbReference type="GO" id="GO:0004672">
    <property type="term" value="F:protein kinase activity"/>
    <property type="evidence" value="ECO:0007669"/>
    <property type="project" value="InterPro"/>
</dbReference>
<reference evidence="6 7" key="1">
    <citation type="journal article" date="2017" name="Nat. Commun.">
        <title>Genome assembly with in vitro proximity ligation data and whole-genome triplication in lettuce.</title>
        <authorList>
            <person name="Reyes-Chin-Wo S."/>
            <person name="Wang Z."/>
            <person name="Yang X."/>
            <person name="Kozik A."/>
            <person name="Arikit S."/>
            <person name="Song C."/>
            <person name="Xia L."/>
            <person name="Froenicke L."/>
            <person name="Lavelle D.O."/>
            <person name="Truco M.J."/>
            <person name="Xia R."/>
            <person name="Zhu S."/>
            <person name="Xu C."/>
            <person name="Xu H."/>
            <person name="Xu X."/>
            <person name="Cox K."/>
            <person name="Korf I."/>
            <person name="Meyers B.C."/>
            <person name="Michelmore R.W."/>
        </authorList>
    </citation>
    <scope>NUCLEOTIDE SEQUENCE [LARGE SCALE GENOMIC DNA]</scope>
    <source>
        <strain evidence="7">cv. Salinas</strain>
        <tissue evidence="6">Seedlings</tissue>
    </source>
</reference>
<keyword evidence="4" id="KW-0472">Membrane</keyword>
<gene>
    <name evidence="6" type="ORF">LSAT_V11C400176210</name>
</gene>
<dbReference type="AlphaFoldDB" id="A0A9R1VR97"/>
<dbReference type="SUPFAM" id="SSF48371">
    <property type="entry name" value="ARM repeat"/>
    <property type="match status" value="1"/>
</dbReference>
<keyword evidence="7" id="KW-1185">Reference proteome</keyword>
<dbReference type="InterPro" id="IPR011009">
    <property type="entry name" value="Kinase-like_dom_sf"/>
</dbReference>
<protein>
    <recommendedName>
        <fullName evidence="5">Protein kinase domain-containing protein</fullName>
    </recommendedName>
</protein>
<dbReference type="GO" id="GO:0016192">
    <property type="term" value="P:vesicle-mediated transport"/>
    <property type="evidence" value="ECO:0007669"/>
    <property type="project" value="InterPro"/>
</dbReference>
<evidence type="ECO:0000256" key="1">
    <source>
        <dbReference type="ARBA" id="ARBA00004308"/>
    </source>
</evidence>
<evidence type="ECO:0000313" key="7">
    <source>
        <dbReference type="Proteomes" id="UP000235145"/>
    </source>
</evidence>
<keyword evidence="2" id="KW-0813">Transport</keyword>
<comment type="caution">
    <text evidence="6">The sequence shown here is derived from an EMBL/GenBank/DDBJ whole genome shotgun (WGS) entry which is preliminary data.</text>
</comment>
<comment type="subcellular location">
    <subcellularLocation>
        <location evidence="1">Endomembrane system</location>
    </subcellularLocation>
</comment>
<dbReference type="InterPro" id="IPR026739">
    <property type="entry name" value="AP_beta"/>
</dbReference>
<accession>A0A9R1VR97</accession>
<dbReference type="GO" id="GO:0015031">
    <property type="term" value="P:protein transport"/>
    <property type="evidence" value="ECO:0007669"/>
    <property type="project" value="UniProtKB-KW"/>
</dbReference>
<dbReference type="GO" id="GO:0012505">
    <property type="term" value="C:endomembrane system"/>
    <property type="evidence" value="ECO:0007669"/>
    <property type="project" value="UniProtKB-SubCell"/>
</dbReference>
<dbReference type="PROSITE" id="PS50011">
    <property type="entry name" value="PROTEIN_KINASE_DOM"/>
    <property type="match status" value="1"/>
</dbReference>
<evidence type="ECO:0000256" key="2">
    <source>
        <dbReference type="ARBA" id="ARBA00022448"/>
    </source>
</evidence>